<dbReference type="SUPFAM" id="SSF51344">
    <property type="entry name" value="Epsilon subunit of F1F0-ATP synthase N-terminal domain"/>
    <property type="match status" value="1"/>
</dbReference>
<evidence type="ECO:0000259" key="18">
    <source>
        <dbReference type="Pfam" id="PF02823"/>
    </source>
</evidence>
<evidence type="ECO:0000256" key="13">
    <source>
        <dbReference type="ARBA" id="ARBA00030215"/>
    </source>
</evidence>
<keyword evidence="7 15" id="KW-1003">Cell membrane</keyword>
<dbReference type="HAMAP" id="MF_00530">
    <property type="entry name" value="ATP_synth_epsil_bac"/>
    <property type="match status" value="1"/>
</dbReference>
<gene>
    <name evidence="15" type="primary">atpC</name>
    <name evidence="19" type="ORF">TQ33_2262</name>
</gene>
<evidence type="ECO:0000256" key="10">
    <source>
        <dbReference type="ARBA" id="ARBA00023136"/>
    </source>
</evidence>
<dbReference type="PANTHER" id="PTHR13822">
    <property type="entry name" value="ATP SYNTHASE DELTA/EPSILON CHAIN"/>
    <property type="match status" value="1"/>
</dbReference>
<keyword evidence="12 15" id="KW-0066">ATP synthesis</keyword>
<accession>A0A0F6TSZ1</accession>
<evidence type="ECO:0000259" key="17">
    <source>
        <dbReference type="Pfam" id="PF00401"/>
    </source>
</evidence>
<dbReference type="InterPro" id="IPR020546">
    <property type="entry name" value="ATP_synth_F1_dsu/esu_N"/>
</dbReference>
<dbReference type="RefSeq" id="WP_046562158.1">
    <property type="nucleotide sequence ID" value="NZ_CP010975.1"/>
</dbReference>
<evidence type="ECO:0000256" key="7">
    <source>
        <dbReference type="ARBA" id="ARBA00022475"/>
    </source>
</evidence>
<dbReference type="Pfam" id="PF02823">
    <property type="entry name" value="ATP-synt_DE_N"/>
    <property type="match status" value="1"/>
</dbReference>
<keyword evidence="10 15" id="KW-0472">Membrane</keyword>
<evidence type="ECO:0000313" key="19">
    <source>
        <dbReference type="EMBL" id="AKE53184.1"/>
    </source>
</evidence>
<feature type="domain" description="ATP synthase epsilon subunit C-terminal" evidence="17">
    <location>
        <begin position="88"/>
        <end position="131"/>
    </location>
</feature>
<evidence type="ECO:0000256" key="3">
    <source>
        <dbReference type="ARBA" id="ARBA00005712"/>
    </source>
</evidence>
<dbReference type="GO" id="GO:0005524">
    <property type="term" value="F:ATP binding"/>
    <property type="evidence" value="ECO:0007669"/>
    <property type="project" value="UniProtKB-UniRule"/>
</dbReference>
<name>A0A0F6TSZ1_9GAMM</name>
<evidence type="ECO:0000256" key="11">
    <source>
        <dbReference type="ARBA" id="ARBA00023196"/>
    </source>
</evidence>
<dbReference type="HOGENOM" id="CLU_084338_2_0_6"/>
<dbReference type="CDD" id="cd12152">
    <property type="entry name" value="F1-ATPase_delta"/>
    <property type="match status" value="1"/>
</dbReference>
<dbReference type="STRING" id="914150.TQ33_2262"/>
<dbReference type="Gene3D" id="2.60.15.10">
    <property type="entry name" value="F0F1 ATP synthase delta/epsilon subunit, N-terminal"/>
    <property type="match status" value="1"/>
</dbReference>
<dbReference type="SUPFAM" id="SSF46604">
    <property type="entry name" value="Epsilon subunit of F1F0-ATP synthase C-terminal domain"/>
    <property type="match status" value="1"/>
</dbReference>
<dbReference type="Pfam" id="PF00401">
    <property type="entry name" value="ATP-synt_DE"/>
    <property type="match status" value="1"/>
</dbReference>
<evidence type="ECO:0000256" key="4">
    <source>
        <dbReference type="ARBA" id="ARBA00011648"/>
    </source>
</evidence>
<dbReference type="AlphaFoldDB" id="A0A0F6TSZ1"/>
<feature type="domain" description="ATP synthase F1 complex delta/epsilon subunit N-terminal" evidence="18">
    <location>
        <begin position="5"/>
        <end position="84"/>
    </location>
</feature>
<evidence type="ECO:0000256" key="2">
    <source>
        <dbReference type="ARBA" id="ARBA00004202"/>
    </source>
</evidence>
<dbReference type="PATRIC" id="fig|914150.5.peg.2292"/>
<dbReference type="NCBIfam" id="NF001847">
    <property type="entry name" value="PRK00571.1-4"/>
    <property type="match status" value="1"/>
</dbReference>
<dbReference type="InterPro" id="IPR036771">
    <property type="entry name" value="ATPsynth_dsu/esu_N"/>
</dbReference>
<reference evidence="19 20" key="1">
    <citation type="submission" date="2015-02" db="EMBL/GenBank/DDBJ databases">
        <title>Complete genome sequence of Kangiella geojedonensis strain YCS-5T.</title>
        <authorList>
            <person name="Kim K.M."/>
        </authorList>
    </citation>
    <scope>NUCLEOTIDE SEQUENCE [LARGE SCALE GENOMIC DNA]</scope>
    <source>
        <strain evidence="19 20">YCS-5</strain>
    </source>
</reference>
<dbReference type="PANTHER" id="PTHR13822:SF10">
    <property type="entry name" value="ATP SYNTHASE EPSILON CHAIN, CHLOROPLASTIC"/>
    <property type="match status" value="1"/>
</dbReference>
<sequence length="141" mass="14882">MAMTVHLDIVSAEDSIFSGKVERLIATGDLGELGVEPGHAPLLTSLNPGPVKVTLPGGEVELFFVSGGMLEVQPHMVTVLADTAVRAEDVDEAKALEAEKDAREALSDQSSEIEYSKAAAELAEAVAQLRTLRAIKKKSGK</sequence>
<evidence type="ECO:0000256" key="8">
    <source>
        <dbReference type="ARBA" id="ARBA00022781"/>
    </source>
</evidence>
<comment type="subunit">
    <text evidence="4 15 16">F-type ATPases have 2 components, CF(1) - the catalytic core - and CF(0) - the membrane proton channel. CF(1) has five subunits: alpha(3), beta(3), gamma(1), delta(1), epsilon(1). CF(0) has three main subunits: a, b and c.</text>
</comment>
<evidence type="ECO:0000256" key="16">
    <source>
        <dbReference type="RuleBase" id="RU003656"/>
    </source>
</evidence>
<dbReference type="InterPro" id="IPR001469">
    <property type="entry name" value="ATP_synth_F1_dsu/esu"/>
</dbReference>
<keyword evidence="11 15" id="KW-0139">CF(1)</keyword>
<evidence type="ECO:0000256" key="9">
    <source>
        <dbReference type="ARBA" id="ARBA00023065"/>
    </source>
</evidence>
<dbReference type="InterPro" id="IPR020547">
    <property type="entry name" value="ATP_synth_F1_esu_C"/>
</dbReference>
<dbReference type="Gene3D" id="1.20.5.440">
    <property type="entry name" value="ATP synthase delta/epsilon subunit, C-terminal domain"/>
    <property type="match status" value="1"/>
</dbReference>
<evidence type="ECO:0000256" key="5">
    <source>
        <dbReference type="ARBA" id="ARBA00014480"/>
    </source>
</evidence>
<dbReference type="OrthoDB" id="9791445at2"/>
<dbReference type="GO" id="GO:0046933">
    <property type="term" value="F:proton-transporting ATP synthase activity, rotational mechanism"/>
    <property type="evidence" value="ECO:0007669"/>
    <property type="project" value="UniProtKB-UniRule"/>
</dbReference>
<organism evidence="19 20">
    <name type="scientific">Kangiella geojedonensis</name>
    <dbReference type="NCBI Taxonomy" id="914150"/>
    <lineage>
        <taxon>Bacteria</taxon>
        <taxon>Pseudomonadati</taxon>
        <taxon>Pseudomonadota</taxon>
        <taxon>Gammaproteobacteria</taxon>
        <taxon>Kangiellales</taxon>
        <taxon>Kangiellaceae</taxon>
        <taxon>Kangiella</taxon>
    </lineage>
</organism>
<dbReference type="FunFam" id="2.60.15.10:FF:000001">
    <property type="entry name" value="ATP synthase epsilon chain"/>
    <property type="match status" value="1"/>
</dbReference>
<comment type="function">
    <text evidence="1 15">Produces ATP from ADP in the presence of a proton gradient across the membrane.</text>
</comment>
<evidence type="ECO:0000256" key="1">
    <source>
        <dbReference type="ARBA" id="ARBA00003543"/>
    </source>
</evidence>
<keyword evidence="6 15" id="KW-0813">Transport</keyword>
<comment type="subcellular location">
    <subcellularLocation>
        <location evidence="2 15">Cell membrane</location>
        <topology evidence="2 15">Peripheral membrane protein</topology>
    </subcellularLocation>
</comment>
<proteinExistence type="inferred from homology"/>
<dbReference type="EMBL" id="CP010975">
    <property type="protein sequence ID" value="AKE53184.1"/>
    <property type="molecule type" value="Genomic_DNA"/>
</dbReference>
<dbReference type="GO" id="GO:0045259">
    <property type="term" value="C:proton-transporting ATP synthase complex"/>
    <property type="evidence" value="ECO:0007669"/>
    <property type="project" value="UniProtKB-KW"/>
</dbReference>
<evidence type="ECO:0000313" key="20">
    <source>
        <dbReference type="Proteomes" id="UP000034071"/>
    </source>
</evidence>
<dbReference type="InterPro" id="IPR036794">
    <property type="entry name" value="ATP_F1_dsu/esu_C_sf"/>
</dbReference>
<keyword evidence="20" id="KW-1185">Reference proteome</keyword>
<comment type="similarity">
    <text evidence="3 15 16">Belongs to the ATPase epsilon chain family.</text>
</comment>
<evidence type="ECO:0000256" key="15">
    <source>
        <dbReference type="HAMAP-Rule" id="MF_00530"/>
    </source>
</evidence>
<evidence type="ECO:0000256" key="6">
    <source>
        <dbReference type="ARBA" id="ARBA00022448"/>
    </source>
</evidence>
<dbReference type="NCBIfam" id="TIGR01216">
    <property type="entry name" value="ATP_synt_epsi"/>
    <property type="match status" value="1"/>
</dbReference>
<keyword evidence="8 15" id="KW-0375">Hydrogen ion transport</keyword>
<dbReference type="Proteomes" id="UP000034071">
    <property type="component" value="Chromosome"/>
</dbReference>
<keyword evidence="9 15" id="KW-0406">Ion transport</keyword>
<evidence type="ECO:0000256" key="14">
    <source>
        <dbReference type="ARBA" id="ARBA00031795"/>
    </source>
</evidence>
<evidence type="ECO:0000256" key="12">
    <source>
        <dbReference type="ARBA" id="ARBA00023310"/>
    </source>
</evidence>
<dbReference type="KEGG" id="kge:TQ33_2262"/>
<protein>
    <recommendedName>
        <fullName evidence="5 15">ATP synthase epsilon chain</fullName>
    </recommendedName>
    <alternativeName>
        <fullName evidence="14 15">ATP synthase F1 sector epsilon subunit</fullName>
    </alternativeName>
    <alternativeName>
        <fullName evidence="13 15">F-ATPase epsilon subunit</fullName>
    </alternativeName>
</protein>
<dbReference type="GO" id="GO:0005886">
    <property type="term" value="C:plasma membrane"/>
    <property type="evidence" value="ECO:0007669"/>
    <property type="project" value="UniProtKB-SubCell"/>
</dbReference>